<dbReference type="AlphaFoldDB" id="A0AAW9DS86"/>
<proteinExistence type="predicted"/>
<gene>
    <name evidence="1" type="ORF">SIL87_09140</name>
</gene>
<organism evidence="1 2">
    <name type="scientific">Acidiphilium acidophilum</name>
    <name type="common">Thiobacillus acidophilus</name>
    <dbReference type="NCBI Taxonomy" id="76588"/>
    <lineage>
        <taxon>Bacteria</taxon>
        <taxon>Pseudomonadati</taxon>
        <taxon>Pseudomonadota</taxon>
        <taxon>Alphaproteobacteria</taxon>
        <taxon>Acetobacterales</taxon>
        <taxon>Acidocellaceae</taxon>
        <taxon>Acidiphilium</taxon>
    </lineage>
</organism>
<name>A0AAW9DS86_ACIAO</name>
<protein>
    <submittedName>
        <fullName evidence="1">Uncharacterized protein</fullName>
    </submittedName>
</protein>
<evidence type="ECO:0000313" key="1">
    <source>
        <dbReference type="EMBL" id="MDX5930927.1"/>
    </source>
</evidence>
<comment type="caution">
    <text evidence="1">The sequence shown here is derived from an EMBL/GenBank/DDBJ whole genome shotgun (WGS) entry which is preliminary data.</text>
</comment>
<dbReference type="EMBL" id="JAWXYB010000018">
    <property type="protein sequence ID" value="MDX5930927.1"/>
    <property type="molecule type" value="Genomic_DNA"/>
</dbReference>
<dbReference type="RefSeq" id="WP_319613850.1">
    <property type="nucleotide sequence ID" value="NZ_JAWXYB010000018.1"/>
</dbReference>
<reference evidence="1 2" key="1">
    <citation type="submission" date="2023-11" db="EMBL/GenBank/DDBJ databases">
        <title>MicrobeMod: A computational toolkit for identifying prokaryotic methylation and restriction-modification with nanopore sequencing.</title>
        <authorList>
            <person name="Crits-Christoph A."/>
            <person name="Kang S.C."/>
            <person name="Lee H."/>
            <person name="Ostrov N."/>
        </authorList>
    </citation>
    <scope>NUCLEOTIDE SEQUENCE [LARGE SCALE GENOMIC DNA]</scope>
    <source>
        <strain evidence="1 2">DSMZ 700</strain>
    </source>
</reference>
<evidence type="ECO:0000313" key="2">
    <source>
        <dbReference type="Proteomes" id="UP001279553"/>
    </source>
</evidence>
<accession>A0AAW9DS86</accession>
<keyword evidence="2" id="KW-1185">Reference proteome</keyword>
<sequence length="63" mass="7558">MLILRRDEALVRRALATWDCNASVGGVQCVYWIEAKPKPQSQFEKIFWFFFIKKNGLIDLFYW</sequence>
<dbReference type="Proteomes" id="UP001279553">
    <property type="component" value="Unassembled WGS sequence"/>
</dbReference>